<evidence type="ECO:0000313" key="3">
    <source>
        <dbReference type="Proteomes" id="UP000239560"/>
    </source>
</evidence>
<dbReference type="AlphaFoldDB" id="A0A2T0A1X2"/>
<dbReference type="EMBL" id="LCTV02000010">
    <property type="protein sequence ID" value="PRQ71991.1"/>
    <property type="molecule type" value="Genomic_DNA"/>
</dbReference>
<name>A0A2T0A1X2_RHOTO</name>
<organism evidence="2 3">
    <name type="scientific">Rhodotorula toruloides</name>
    <name type="common">Yeast</name>
    <name type="synonym">Rhodosporidium toruloides</name>
    <dbReference type="NCBI Taxonomy" id="5286"/>
    <lineage>
        <taxon>Eukaryota</taxon>
        <taxon>Fungi</taxon>
        <taxon>Dikarya</taxon>
        <taxon>Basidiomycota</taxon>
        <taxon>Pucciniomycotina</taxon>
        <taxon>Microbotryomycetes</taxon>
        <taxon>Sporidiobolales</taxon>
        <taxon>Sporidiobolaceae</taxon>
        <taxon>Rhodotorula</taxon>
    </lineage>
</organism>
<sequence length="158" mass="17534">MGCFEGCSPPVPRRCSLTLVASLSLAHPHTQTQLQKEKDYTTANSPSHATPHPHLSGARPQQPLATNHPSRLLKRLAIDSHGDKGATRWIRRLCLLTVNVCTRRHASEHQRTRQHRRTRLLIPLSSAPSFARHGPQSIEPPSPQDNPTPPPDPTSSRQ</sequence>
<feature type="compositionally biased region" description="Pro residues" evidence="1">
    <location>
        <begin position="138"/>
        <end position="158"/>
    </location>
</feature>
<protein>
    <submittedName>
        <fullName evidence="2">Uncharacterized protein</fullName>
    </submittedName>
</protein>
<proteinExistence type="predicted"/>
<dbReference type="Proteomes" id="UP000239560">
    <property type="component" value="Unassembled WGS sequence"/>
</dbReference>
<reference evidence="2 3" key="1">
    <citation type="journal article" date="2018" name="Elife">
        <title>Functional genomics of lipid metabolism in the oleaginous yeast Rhodosporidium toruloides.</title>
        <authorList>
            <person name="Coradetti S.T."/>
            <person name="Pinel D."/>
            <person name="Geiselman G."/>
            <person name="Ito M."/>
            <person name="Mondo S."/>
            <person name="Reilly M.C."/>
            <person name="Cheng Y.F."/>
            <person name="Bauer S."/>
            <person name="Grigoriev I."/>
            <person name="Gladden J.M."/>
            <person name="Simmons B.A."/>
            <person name="Brem R."/>
            <person name="Arkin A.P."/>
            <person name="Skerker J.M."/>
        </authorList>
    </citation>
    <scope>NUCLEOTIDE SEQUENCE [LARGE SCALE GENOMIC DNA]</scope>
    <source>
        <strain evidence="2 3">NBRC 0880</strain>
    </source>
</reference>
<comment type="caution">
    <text evidence="2">The sequence shown here is derived from an EMBL/GenBank/DDBJ whole genome shotgun (WGS) entry which is preliminary data.</text>
</comment>
<feature type="region of interest" description="Disordered" evidence="1">
    <location>
        <begin position="29"/>
        <end position="65"/>
    </location>
</feature>
<accession>A0A2T0A1X2</accession>
<gene>
    <name evidence="2" type="ORF">AAT19DRAFT_9330</name>
</gene>
<evidence type="ECO:0000313" key="2">
    <source>
        <dbReference type="EMBL" id="PRQ71991.1"/>
    </source>
</evidence>
<feature type="region of interest" description="Disordered" evidence="1">
    <location>
        <begin position="104"/>
        <end position="158"/>
    </location>
</feature>
<evidence type="ECO:0000256" key="1">
    <source>
        <dbReference type="SAM" id="MobiDB-lite"/>
    </source>
</evidence>